<dbReference type="PANTHER" id="PTHR11851:SF224">
    <property type="entry name" value="PROCESSING PROTEASE"/>
    <property type="match status" value="1"/>
</dbReference>
<dbReference type="Gene3D" id="3.30.830.10">
    <property type="entry name" value="Metalloenzyme, LuxS/M16 peptidase-like"/>
    <property type="match status" value="2"/>
</dbReference>
<feature type="compositionally biased region" description="Low complexity" evidence="1">
    <location>
        <begin position="58"/>
        <end position="72"/>
    </location>
</feature>
<organism evidence="3 4">
    <name type="scientific">Falsiroseomonas algicola</name>
    <dbReference type="NCBI Taxonomy" id="2716930"/>
    <lineage>
        <taxon>Bacteria</taxon>
        <taxon>Pseudomonadati</taxon>
        <taxon>Pseudomonadota</taxon>
        <taxon>Alphaproteobacteria</taxon>
        <taxon>Acetobacterales</taxon>
        <taxon>Roseomonadaceae</taxon>
        <taxon>Falsiroseomonas</taxon>
    </lineage>
</organism>
<evidence type="ECO:0000313" key="3">
    <source>
        <dbReference type="EMBL" id="NGM21344.1"/>
    </source>
</evidence>
<feature type="region of interest" description="Disordered" evidence="1">
    <location>
        <begin position="183"/>
        <end position="203"/>
    </location>
</feature>
<feature type="region of interest" description="Disordered" evidence="1">
    <location>
        <begin position="103"/>
        <end position="148"/>
    </location>
</feature>
<dbReference type="AlphaFoldDB" id="A0A6M1LNH4"/>
<dbReference type="InterPro" id="IPR050361">
    <property type="entry name" value="MPP/UQCRC_Complex"/>
</dbReference>
<evidence type="ECO:0000259" key="2">
    <source>
        <dbReference type="Pfam" id="PF05193"/>
    </source>
</evidence>
<keyword evidence="4" id="KW-1185">Reference proteome</keyword>
<dbReference type="InterPro" id="IPR007863">
    <property type="entry name" value="Peptidase_M16_C"/>
</dbReference>
<feature type="compositionally biased region" description="Basic and acidic residues" evidence="1">
    <location>
        <begin position="132"/>
        <end position="148"/>
    </location>
</feature>
<feature type="compositionally biased region" description="Basic residues" evidence="1">
    <location>
        <begin position="1"/>
        <end position="22"/>
    </location>
</feature>
<comment type="caution">
    <text evidence="3">The sequence shown here is derived from an EMBL/GenBank/DDBJ whole genome shotgun (WGS) entry which is preliminary data.</text>
</comment>
<proteinExistence type="predicted"/>
<dbReference type="Pfam" id="PF05193">
    <property type="entry name" value="Peptidase_M16_C"/>
    <property type="match status" value="1"/>
</dbReference>
<name>A0A6M1LNH4_9PROT</name>
<dbReference type="InterPro" id="IPR011249">
    <property type="entry name" value="Metalloenz_LuxS/M16"/>
</dbReference>
<sequence>MGRAACRPRRAAGPRAAPRRPARAPFRPQRSASAGRGQLRPLLAGALHDGGRFRARRSAGGAAPPAGRWAGIPPAPGAGRGRHRAGGVGQLRRRCRRLDRFRHRRDAAAGGAAGARGTGHHGRGQAPAGCGRPDRGRGRAQHPPDDGRIAAGARWARSRATHDRQCAGHRPVHRHRRILAAPHARRDARPGGEGRRGRAGPRAVRQRLAATRRRRGASGGAAVTTPFRLEIQTVTAPGGLTAWLIEDHSVPVVSLAWGWGGGAALDAPEHAGALALGAGLLTDGAGDLDNVAFADALRDNAIGLGFDAQRDGFEGSLRALLPALPEAVRLANLAMTAPRLAPDSVARMRARAVAGARSQLETPRGQVGRAFWAAAYPNHPAGRPTGGTVETLSTLPEQAIRDALARQLRAGGVLVAASGAITAAQLSALLPTLFAGLPAGEPPTAPPLPAFVPFAPRIIEVPAPQSAIQFGQPGLAVSDPDWEAFQVVLRILAGGGFSSRLMEAVRVQRGLTYGIGAGLDTLFGQGFVVGSSATDNAKVGEAMAVTRAEWARMAAEGPTAEELDDAVAFLTGNLPLQFTDSRRIAATLLALRRNNRPIDWLDRRSDRLRALTVEGLRSVAGRLLKPEALSVAIAGRPEGV</sequence>
<evidence type="ECO:0000256" key="1">
    <source>
        <dbReference type="SAM" id="MobiDB-lite"/>
    </source>
</evidence>
<dbReference type="GO" id="GO:0046872">
    <property type="term" value="F:metal ion binding"/>
    <property type="evidence" value="ECO:0007669"/>
    <property type="project" value="InterPro"/>
</dbReference>
<feature type="region of interest" description="Disordered" evidence="1">
    <location>
        <begin position="1"/>
        <end position="40"/>
    </location>
</feature>
<dbReference type="Proteomes" id="UP000475385">
    <property type="component" value="Unassembled WGS sequence"/>
</dbReference>
<accession>A0A6M1LNH4</accession>
<gene>
    <name evidence="3" type="ORF">G3576_15075</name>
</gene>
<feature type="domain" description="Peptidase M16 C-terminal" evidence="2">
    <location>
        <begin position="398"/>
        <end position="568"/>
    </location>
</feature>
<dbReference type="SUPFAM" id="SSF63411">
    <property type="entry name" value="LuxS/MPP-like metallohydrolase"/>
    <property type="match status" value="2"/>
</dbReference>
<dbReference type="PANTHER" id="PTHR11851">
    <property type="entry name" value="METALLOPROTEASE"/>
    <property type="match status" value="1"/>
</dbReference>
<dbReference type="EMBL" id="JAAIKB010000005">
    <property type="protein sequence ID" value="NGM21344.1"/>
    <property type="molecule type" value="Genomic_DNA"/>
</dbReference>
<feature type="region of interest" description="Disordered" evidence="1">
    <location>
        <begin position="55"/>
        <end position="90"/>
    </location>
</feature>
<feature type="compositionally biased region" description="Low complexity" evidence="1">
    <location>
        <begin position="23"/>
        <end position="34"/>
    </location>
</feature>
<protein>
    <submittedName>
        <fullName evidence="3">Insulinase family protein</fullName>
    </submittedName>
</protein>
<reference evidence="3 4" key="1">
    <citation type="submission" date="2020-03" db="EMBL/GenBank/DDBJ databases">
        <title>Roseomonas stagni sp. nov., isolated from pond water in Japan.</title>
        <authorList>
            <person name="Furuhata K."/>
            <person name="Miyamoto H."/>
            <person name="Goto K."/>
        </authorList>
    </citation>
    <scope>NUCLEOTIDE SEQUENCE [LARGE SCALE GENOMIC DNA]</scope>
    <source>
        <strain evidence="3 4">PeD5</strain>
    </source>
</reference>
<evidence type="ECO:0000313" key="4">
    <source>
        <dbReference type="Proteomes" id="UP000475385"/>
    </source>
</evidence>
<feature type="compositionally biased region" description="Basic residues" evidence="1">
    <location>
        <begin position="80"/>
        <end position="90"/>
    </location>
</feature>
<feature type="compositionally biased region" description="Basic and acidic residues" evidence="1">
    <location>
        <begin position="184"/>
        <end position="196"/>
    </location>
</feature>